<dbReference type="InterPro" id="IPR001789">
    <property type="entry name" value="Sig_transdc_resp-reg_receiver"/>
</dbReference>
<dbReference type="Gene3D" id="3.20.20.450">
    <property type="entry name" value="EAL domain"/>
    <property type="match status" value="1"/>
</dbReference>
<accession>A0A1M7YXT4</accession>
<dbReference type="InterPro" id="IPR050706">
    <property type="entry name" value="Cyclic-di-GMP_PDE-like"/>
</dbReference>
<dbReference type="RefSeq" id="WP_083601682.1">
    <property type="nucleotide sequence ID" value="NZ_AP024897.1"/>
</dbReference>
<name>A0A1M7YXT4_9VIBR</name>
<evidence type="ECO:0000313" key="5">
    <source>
        <dbReference type="Proteomes" id="UP000184600"/>
    </source>
</evidence>
<evidence type="ECO:0000259" key="3">
    <source>
        <dbReference type="PROSITE" id="PS50883"/>
    </source>
</evidence>
<dbReference type="SMART" id="SM00448">
    <property type="entry name" value="REC"/>
    <property type="match status" value="1"/>
</dbReference>
<keyword evidence="1" id="KW-0597">Phosphoprotein</keyword>
<keyword evidence="5" id="KW-1185">Reference proteome</keyword>
<dbReference type="Proteomes" id="UP000184600">
    <property type="component" value="Unassembled WGS sequence"/>
</dbReference>
<dbReference type="PANTHER" id="PTHR33121:SF71">
    <property type="entry name" value="OXYGEN SENSOR PROTEIN DOSP"/>
    <property type="match status" value="1"/>
</dbReference>
<dbReference type="PANTHER" id="PTHR33121">
    <property type="entry name" value="CYCLIC DI-GMP PHOSPHODIESTERASE PDEF"/>
    <property type="match status" value="1"/>
</dbReference>
<dbReference type="InterPro" id="IPR035919">
    <property type="entry name" value="EAL_sf"/>
</dbReference>
<dbReference type="SUPFAM" id="SSF141868">
    <property type="entry name" value="EAL domain-like"/>
    <property type="match status" value="1"/>
</dbReference>
<dbReference type="EC" id="3.1.4.52" evidence="4"/>
<dbReference type="OrthoDB" id="9812358at2"/>
<dbReference type="AlphaFoldDB" id="A0A1M7YXT4"/>
<dbReference type="PROSITE" id="PS50110">
    <property type="entry name" value="RESPONSE_REGULATORY"/>
    <property type="match status" value="1"/>
</dbReference>
<proteinExistence type="predicted"/>
<evidence type="ECO:0000256" key="1">
    <source>
        <dbReference type="PROSITE-ProRule" id="PRU00169"/>
    </source>
</evidence>
<dbReference type="SMART" id="SM00052">
    <property type="entry name" value="EAL"/>
    <property type="match status" value="1"/>
</dbReference>
<keyword evidence="4" id="KW-0378">Hydrolase</keyword>
<feature type="domain" description="EAL" evidence="3">
    <location>
        <begin position="138"/>
        <end position="392"/>
    </location>
</feature>
<dbReference type="EMBL" id="FRFG01000041">
    <property type="protein sequence ID" value="SHO57499.1"/>
    <property type="molecule type" value="Genomic_DNA"/>
</dbReference>
<dbReference type="Pfam" id="PF00072">
    <property type="entry name" value="Response_reg"/>
    <property type="match status" value="1"/>
</dbReference>
<protein>
    <submittedName>
        <fullName evidence="4">Oxygen sensor protein DosP</fullName>
        <ecNumber evidence="4">3.1.4.52</ecNumber>
    </submittedName>
</protein>
<dbReference type="GO" id="GO:0000160">
    <property type="term" value="P:phosphorelay signal transduction system"/>
    <property type="evidence" value="ECO:0007669"/>
    <property type="project" value="InterPro"/>
</dbReference>
<reference evidence="5" key="1">
    <citation type="submission" date="2016-12" db="EMBL/GenBank/DDBJ databases">
        <authorList>
            <person name="Rodrigo-Torres L."/>
            <person name="Arahal R.D."/>
            <person name="Lucena T."/>
        </authorList>
    </citation>
    <scope>NUCLEOTIDE SEQUENCE [LARGE SCALE GENOMIC DNA]</scope>
</reference>
<dbReference type="SUPFAM" id="SSF52172">
    <property type="entry name" value="CheY-like"/>
    <property type="match status" value="1"/>
</dbReference>
<evidence type="ECO:0000259" key="2">
    <source>
        <dbReference type="PROSITE" id="PS50110"/>
    </source>
</evidence>
<dbReference type="InterPro" id="IPR001633">
    <property type="entry name" value="EAL_dom"/>
</dbReference>
<dbReference type="CDD" id="cd01948">
    <property type="entry name" value="EAL"/>
    <property type="match status" value="1"/>
</dbReference>
<dbReference type="CDD" id="cd00156">
    <property type="entry name" value="REC"/>
    <property type="match status" value="1"/>
</dbReference>
<evidence type="ECO:0000313" key="4">
    <source>
        <dbReference type="EMBL" id="SHO57499.1"/>
    </source>
</evidence>
<feature type="modified residue" description="4-aspartylphosphate" evidence="1">
    <location>
        <position position="57"/>
    </location>
</feature>
<organism evidence="4 5">
    <name type="scientific">Vibrio quintilis</name>
    <dbReference type="NCBI Taxonomy" id="1117707"/>
    <lineage>
        <taxon>Bacteria</taxon>
        <taxon>Pseudomonadati</taxon>
        <taxon>Pseudomonadota</taxon>
        <taxon>Gammaproteobacteria</taxon>
        <taxon>Vibrionales</taxon>
        <taxon>Vibrionaceae</taxon>
        <taxon>Vibrio</taxon>
    </lineage>
</organism>
<dbReference type="GO" id="GO:0071111">
    <property type="term" value="F:cyclic-guanylate-specific phosphodiesterase activity"/>
    <property type="evidence" value="ECO:0007669"/>
    <property type="project" value="UniProtKB-EC"/>
</dbReference>
<dbReference type="Pfam" id="PF00563">
    <property type="entry name" value="EAL"/>
    <property type="match status" value="1"/>
</dbReference>
<feature type="domain" description="Response regulatory" evidence="2">
    <location>
        <begin position="7"/>
        <end position="127"/>
    </location>
</feature>
<dbReference type="STRING" id="1117707.VQ7734_03269"/>
<gene>
    <name evidence="4" type="primary">dosP</name>
    <name evidence="4" type="ORF">VQ7734_03269</name>
</gene>
<sequence>MAETIHNILVVDDQDIIRFTLRTCLSQLGDYQIFEAANGAEARKVLCETHIDLIFCDLNMPVEDGLAVLQYLAGLKYRNPVVLISAEEEEILRTSSLLANQYNLAILGVARKPISVDIAASFLDDAKHRIQPEKPLRLPLTEAEFRQAIAQKQLITYFQPQILMNPYSVKGFEALARIIGPDGSLIYPDRFIALAESSDELIELLTKTTIHDALKKFATLQAKAPGLTLSVNVSGRMMKDNQFPAWFQKQCREYRVSPETVICELTETLLSDDPYSMTTSMLRLRMMRFHLSIDDFGTGYASIEQLHALPFNELKIDKTFIRDCLTNLKSKAVVEQTLNMAKAMNLTVVAEGVENKAVEEYLDGLGCDICQGFLYSEAVAREELAKAIHISMRRCLPNCSEN</sequence>
<dbReference type="PROSITE" id="PS50883">
    <property type="entry name" value="EAL"/>
    <property type="match status" value="1"/>
</dbReference>
<dbReference type="InterPro" id="IPR011006">
    <property type="entry name" value="CheY-like_superfamily"/>
</dbReference>
<dbReference type="Gene3D" id="3.40.50.2300">
    <property type="match status" value="1"/>
</dbReference>